<dbReference type="AlphaFoldDB" id="A0A6N8IDJ6"/>
<name>A0A6N8IDJ6_9ACTN</name>
<sequence length="129" mass="14191">MGLKKADFSRLGRVADAMHDELLPFMADVIRTDTDPYVPARTMSLATSAFVNEADLQEGRIVYGNTVNSETGEPVNNYAQAQHDGLPGKRRDMHPQATCRWDEASTAANGTAWQAIAQRQADAIARRTK</sequence>
<comment type="caution">
    <text evidence="1">The sequence shown here is derived from an EMBL/GenBank/DDBJ whole genome shotgun (WGS) entry which is preliminary data.</text>
</comment>
<protein>
    <submittedName>
        <fullName evidence="1">Uncharacterized protein</fullName>
    </submittedName>
</protein>
<dbReference type="Proteomes" id="UP000468327">
    <property type="component" value="Unassembled WGS sequence"/>
</dbReference>
<evidence type="ECO:0000313" key="1">
    <source>
        <dbReference type="EMBL" id="MVN13969.1"/>
    </source>
</evidence>
<keyword evidence="2" id="KW-1185">Reference proteome</keyword>
<gene>
    <name evidence="1" type="ORF">GO738_01135</name>
</gene>
<reference evidence="1 2" key="1">
    <citation type="submission" date="2019-11" db="EMBL/GenBank/DDBJ databases">
        <title>Whole genome shotgun sequencing (WGS) data from Adlercreutzia equolifaciens ResAG-91, Eggerthella lenta MRI-F36, MRI-F37, MRI-F40, ResAG-49, ResAG-88, ResAG-121, ResAG-145, and Gordonibacter sp. ResAG-5, ResAG-26, ResAG-43, ResAG-50, ResAG-59.</title>
        <authorList>
            <person name="Stoll D.A."/>
            <person name="Danylec N."/>
            <person name="Franz C.M.A.P."/>
            <person name="Huch M."/>
        </authorList>
    </citation>
    <scope>NUCLEOTIDE SEQUENCE [LARGE SCALE GENOMIC DNA]</scope>
    <source>
        <strain evidence="1 2">ResAG-59</strain>
    </source>
</reference>
<dbReference type="RefSeq" id="WP_157005252.1">
    <property type="nucleotide sequence ID" value="NZ_WPOC01000002.1"/>
</dbReference>
<accession>A0A6N8IDJ6</accession>
<evidence type="ECO:0000313" key="2">
    <source>
        <dbReference type="Proteomes" id="UP000468327"/>
    </source>
</evidence>
<organism evidence="1 2">
    <name type="scientific">Gordonibacter urolithinfaciens</name>
    <dbReference type="NCBI Taxonomy" id="1335613"/>
    <lineage>
        <taxon>Bacteria</taxon>
        <taxon>Bacillati</taxon>
        <taxon>Actinomycetota</taxon>
        <taxon>Coriobacteriia</taxon>
        <taxon>Eggerthellales</taxon>
        <taxon>Eggerthellaceae</taxon>
        <taxon>Gordonibacter</taxon>
    </lineage>
</organism>
<dbReference type="EMBL" id="WPOC01000002">
    <property type="protein sequence ID" value="MVN13969.1"/>
    <property type="molecule type" value="Genomic_DNA"/>
</dbReference>
<proteinExistence type="predicted"/>